<keyword evidence="1" id="KW-1133">Transmembrane helix</keyword>
<evidence type="ECO:0000313" key="3">
    <source>
        <dbReference type="Proteomes" id="UP001600165"/>
    </source>
</evidence>
<protein>
    <submittedName>
        <fullName evidence="2">Uncharacterized protein</fullName>
    </submittedName>
</protein>
<organism evidence="2 3">
    <name type="scientific">Almyronema epifaneia S1</name>
    <dbReference type="NCBI Taxonomy" id="2991925"/>
    <lineage>
        <taxon>Bacteria</taxon>
        <taxon>Bacillati</taxon>
        <taxon>Cyanobacteriota</taxon>
        <taxon>Cyanophyceae</taxon>
        <taxon>Nodosilineales</taxon>
        <taxon>Nodosilineaceae</taxon>
        <taxon>Almyronema</taxon>
        <taxon>Almyronema epifaneia</taxon>
    </lineage>
</organism>
<keyword evidence="3" id="KW-1185">Reference proteome</keyword>
<evidence type="ECO:0000313" key="2">
    <source>
        <dbReference type="EMBL" id="MFE4106791.1"/>
    </source>
</evidence>
<proteinExistence type="predicted"/>
<accession>A0ABW6IF31</accession>
<dbReference type="RefSeq" id="WP_377964875.1">
    <property type="nucleotide sequence ID" value="NZ_JBHZOL010000071.1"/>
</dbReference>
<dbReference type="EMBL" id="JBHZOL010000071">
    <property type="protein sequence ID" value="MFE4106791.1"/>
    <property type="molecule type" value="Genomic_DNA"/>
</dbReference>
<gene>
    <name evidence="2" type="ORF">ACFVKH_10920</name>
</gene>
<sequence length="480" mass="55266">MAALSRPRKIRTQKPVARRNQWFERLMASLALLNLVLVAFDLSYIRFRDFYLREFPALTQWYGAAFKGIEPERTTTAYLEIVDQLEEQVSQTGLQSAEARTLLQELRDRSSEIIDENPFQIADKTGTLERIKNLVREQVGTDSAKDAFNTFWSQSYLESANWGNSIGFFNSEVRPLIETNYYRPVWEDGEPLDQFWLLDQWFIYLFAIELALRTLLISRRYQGTSWLDAILLRWYDLFLLLPFWRWLRIIPVIVRINQSNLIDLDPLRSRINRLVISNIAVELTEIIVLRIISQAQNLIREGEVAKWLVKPDSGQKYIDLNDVDEVQAISSRLTSLLVYRVLPQIKPEIDNLIQHSITNAVDQTPVYQGLQAIPGMSQLPSQLTRQIAAEISKNAYGALTGALEDEAGAALTQKLITHLVATAQEELQKDSTLADIEALTIALLDEVKVNYVQRIAAEDVEAMQQRNYELYETTRRLGQK</sequence>
<dbReference type="Proteomes" id="UP001600165">
    <property type="component" value="Unassembled WGS sequence"/>
</dbReference>
<keyword evidence="1" id="KW-0472">Membrane</keyword>
<name>A0ABW6IF31_9CYAN</name>
<feature type="transmembrane region" description="Helical" evidence="1">
    <location>
        <begin position="26"/>
        <end position="45"/>
    </location>
</feature>
<evidence type="ECO:0000256" key="1">
    <source>
        <dbReference type="SAM" id="Phobius"/>
    </source>
</evidence>
<keyword evidence="1" id="KW-0812">Transmembrane</keyword>
<comment type="caution">
    <text evidence="2">The sequence shown here is derived from an EMBL/GenBank/DDBJ whole genome shotgun (WGS) entry which is preliminary data.</text>
</comment>
<reference evidence="2 3" key="1">
    <citation type="submission" date="2024-10" db="EMBL/GenBank/DDBJ databases">
        <authorList>
            <person name="Ratan Roy A."/>
            <person name="Morales Sandoval P.H."/>
            <person name="De Los Santos Villalobos S."/>
            <person name="Chakraborty S."/>
            <person name="Mukherjee J."/>
        </authorList>
    </citation>
    <scope>NUCLEOTIDE SEQUENCE [LARGE SCALE GENOMIC DNA]</scope>
    <source>
        <strain evidence="2 3">S1</strain>
    </source>
</reference>